<name>A0ABU3RPX3_9BACL</name>
<dbReference type="RefSeq" id="WP_315956143.1">
    <property type="nucleotide sequence ID" value="NZ_JAWCUD010000024.1"/>
</dbReference>
<evidence type="ECO:0000313" key="1">
    <source>
        <dbReference type="EMBL" id="MDU0206345.1"/>
    </source>
</evidence>
<keyword evidence="2" id="KW-1185">Reference proteome</keyword>
<accession>A0ABU3RPX3</accession>
<dbReference type="Proteomes" id="UP001260980">
    <property type="component" value="Unassembled WGS sequence"/>
</dbReference>
<reference evidence="1 2" key="1">
    <citation type="submission" date="2023-10" db="EMBL/GenBank/DDBJ databases">
        <title>Paenibacillus strain PFR10 Genome sequencing and assembly.</title>
        <authorList>
            <person name="Kim I."/>
        </authorList>
    </citation>
    <scope>NUCLEOTIDE SEQUENCE [LARGE SCALE GENOMIC DNA]</scope>
    <source>
        <strain evidence="1 2">PFR10</strain>
    </source>
</reference>
<organism evidence="1 2">
    <name type="scientific">Paenibacillus violae</name>
    <dbReference type="NCBI Taxonomy" id="3077234"/>
    <lineage>
        <taxon>Bacteria</taxon>
        <taxon>Bacillati</taxon>
        <taxon>Bacillota</taxon>
        <taxon>Bacilli</taxon>
        <taxon>Bacillales</taxon>
        <taxon>Paenibacillaceae</taxon>
        <taxon>Paenibacillus</taxon>
    </lineage>
</organism>
<gene>
    <name evidence="1" type="ORF">RQP52_35335</name>
</gene>
<comment type="caution">
    <text evidence="1">The sequence shown here is derived from an EMBL/GenBank/DDBJ whole genome shotgun (WGS) entry which is preliminary data.</text>
</comment>
<protein>
    <submittedName>
        <fullName evidence="1">Uncharacterized protein</fullName>
    </submittedName>
</protein>
<dbReference type="EMBL" id="JAWCUD010000024">
    <property type="protein sequence ID" value="MDU0206345.1"/>
    <property type="molecule type" value="Genomic_DNA"/>
</dbReference>
<evidence type="ECO:0000313" key="2">
    <source>
        <dbReference type="Proteomes" id="UP001260980"/>
    </source>
</evidence>
<sequence>MGNYIFNRSNNLDFGMSNGGLTVFLTVLGLSGTLSANTKKEKELILWLMEHDIEVRGLGNGGFDVEDIPWDVINFEIEKEFLVNVIQGAKQKIGWDTLDYVPNEELIMSYLGSFMEMIRILAPENIKKDEYKEWINLGIRDKRFKNPEGYPKCEKHGILLYWNGCIACNDK</sequence>
<proteinExistence type="predicted"/>